<dbReference type="AlphaFoldDB" id="A0A2T0RE06"/>
<keyword evidence="2" id="KW-1185">Reference proteome</keyword>
<dbReference type="OrthoDB" id="5918327at2"/>
<dbReference type="RefSeq" id="WP_106208510.1">
    <property type="nucleotide sequence ID" value="NZ_PVTD01000023.1"/>
</dbReference>
<gene>
    <name evidence="1" type="ORF">CLV78_1237</name>
</gene>
<sequence length="171" mass="19311">MSDQNVRSFSVNQGSVLDGEFTLRVKQEMLPEASDQSSSGKLKSDRKFNIRIKQHDVLLFDALAEQEGVSRSVLINRLLHDFLRDELMSVQDDDARALLAVAADEQANYDDLAQSWVLDALGSDFHHILRNILEFNDRNEQQPSDHPSAPENQFNSEAFIGLSNKLKGIKK</sequence>
<name>A0A2T0RE06_9RHOB</name>
<organism evidence="1 2">
    <name type="scientific">Aliiruegeria haliotis</name>
    <dbReference type="NCBI Taxonomy" id="1280846"/>
    <lineage>
        <taxon>Bacteria</taxon>
        <taxon>Pseudomonadati</taxon>
        <taxon>Pseudomonadota</taxon>
        <taxon>Alphaproteobacteria</taxon>
        <taxon>Rhodobacterales</taxon>
        <taxon>Roseobacteraceae</taxon>
        <taxon>Aliiruegeria</taxon>
    </lineage>
</organism>
<comment type="caution">
    <text evidence="1">The sequence shown here is derived from an EMBL/GenBank/DDBJ whole genome shotgun (WGS) entry which is preliminary data.</text>
</comment>
<reference evidence="1 2" key="1">
    <citation type="submission" date="2018-03" db="EMBL/GenBank/DDBJ databases">
        <title>Genomic Encyclopedia of Archaeal and Bacterial Type Strains, Phase II (KMG-II): from individual species to whole genera.</title>
        <authorList>
            <person name="Goeker M."/>
        </authorList>
    </citation>
    <scope>NUCLEOTIDE SEQUENCE [LARGE SCALE GENOMIC DNA]</scope>
    <source>
        <strain evidence="1 2">DSM 29328</strain>
    </source>
</reference>
<evidence type="ECO:0000313" key="2">
    <source>
        <dbReference type="Proteomes" id="UP000239480"/>
    </source>
</evidence>
<accession>A0A2T0RE06</accession>
<proteinExistence type="predicted"/>
<dbReference type="EMBL" id="PVTD01000023">
    <property type="protein sequence ID" value="PRY19398.1"/>
    <property type="molecule type" value="Genomic_DNA"/>
</dbReference>
<evidence type="ECO:0000313" key="1">
    <source>
        <dbReference type="EMBL" id="PRY19398.1"/>
    </source>
</evidence>
<dbReference type="Proteomes" id="UP000239480">
    <property type="component" value="Unassembled WGS sequence"/>
</dbReference>
<protein>
    <submittedName>
        <fullName evidence="1">Uncharacterized protein</fullName>
    </submittedName>
</protein>